<evidence type="ECO:0000313" key="2">
    <source>
        <dbReference type="Proteomes" id="UP000789920"/>
    </source>
</evidence>
<proteinExistence type="predicted"/>
<feature type="non-terminal residue" evidence="1">
    <location>
        <position position="1"/>
    </location>
</feature>
<gene>
    <name evidence="1" type="ORF">RPERSI_LOCUS9015</name>
</gene>
<organism evidence="1 2">
    <name type="scientific">Racocetra persica</name>
    <dbReference type="NCBI Taxonomy" id="160502"/>
    <lineage>
        <taxon>Eukaryota</taxon>
        <taxon>Fungi</taxon>
        <taxon>Fungi incertae sedis</taxon>
        <taxon>Mucoromycota</taxon>
        <taxon>Glomeromycotina</taxon>
        <taxon>Glomeromycetes</taxon>
        <taxon>Diversisporales</taxon>
        <taxon>Gigasporaceae</taxon>
        <taxon>Racocetra</taxon>
    </lineage>
</organism>
<evidence type="ECO:0000313" key="1">
    <source>
        <dbReference type="EMBL" id="CAG8678840.1"/>
    </source>
</evidence>
<accession>A0ACA9NW49</accession>
<keyword evidence="2" id="KW-1185">Reference proteome</keyword>
<reference evidence="1" key="1">
    <citation type="submission" date="2021-06" db="EMBL/GenBank/DDBJ databases">
        <authorList>
            <person name="Kallberg Y."/>
            <person name="Tangrot J."/>
            <person name="Rosling A."/>
        </authorList>
    </citation>
    <scope>NUCLEOTIDE SEQUENCE</scope>
    <source>
        <strain evidence="1">MA461A</strain>
    </source>
</reference>
<protein>
    <submittedName>
        <fullName evidence="1">23192_t:CDS:1</fullName>
    </submittedName>
</protein>
<sequence>ISLPKLPPVIIRLIPNNGNKTSTQILQIHEKVLEIVRQLLIYIVSVGSDGVISEFNAQNNKISDSYTIAMIANTVANFNTIDICNDDTENDLKDIYLELAFLLSDKNYLSDQNLETYEIFYTGVTEAGILDIFYLVNL</sequence>
<dbReference type="EMBL" id="CAJVQC010016687">
    <property type="protein sequence ID" value="CAG8678840.1"/>
    <property type="molecule type" value="Genomic_DNA"/>
</dbReference>
<name>A0ACA9NW49_9GLOM</name>
<comment type="caution">
    <text evidence="1">The sequence shown here is derived from an EMBL/GenBank/DDBJ whole genome shotgun (WGS) entry which is preliminary data.</text>
</comment>
<dbReference type="Proteomes" id="UP000789920">
    <property type="component" value="Unassembled WGS sequence"/>
</dbReference>